<evidence type="ECO:0000313" key="4">
    <source>
        <dbReference type="Proteomes" id="UP000315343"/>
    </source>
</evidence>
<dbReference type="Pfam" id="PF01979">
    <property type="entry name" value="Amidohydro_1"/>
    <property type="match status" value="1"/>
</dbReference>
<protein>
    <submittedName>
        <fullName evidence="3">5-methylthioadenosine/S-adenosylhomocysteine deaminase</fullName>
    </submittedName>
</protein>
<dbReference type="PANTHER" id="PTHR43794">
    <property type="entry name" value="AMINOHYDROLASE SSNA-RELATED"/>
    <property type="match status" value="1"/>
</dbReference>
<dbReference type="InterPro" id="IPR032466">
    <property type="entry name" value="Metal_Hydrolase"/>
</dbReference>
<dbReference type="EMBL" id="VLKH01000004">
    <property type="protein sequence ID" value="TWH80573.1"/>
    <property type="molecule type" value="Genomic_DNA"/>
</dbReference>
<dbReference type="GO" id="GO:0016810">
    <property type="term" value="F:hydrolase activity, acting on carbon-nitrogen (but not peptide) bonds"/>
    <property type="evidence" value="ECO:0007669"/>
    <property type="project" value="InterPro"/>
</dbReference>
<dbReference type="Gene3D" id="2.30.40.10">
    <property type="entry name" value="Urease, subunit C, domain 1"/>
    <property type="match status" value="1"/>
</dbReference>
<keyword evidence="4" id="KW-1185">Reference proteome</keyword>
<name>A0A562JBV7_9FIRM</name>
<evidence type="ECO:0000259" key="2">
    <source>
        <dbReference type="Pfam" id="PF01979"/>
    </source>
</evidence>
<dbReference type="InterPro" id="IPR011059">
    <property type="entry name" value="Metal-dep_hydrolase_composite"/>
</dbReference>
<dbReference type="PANTHER" id="PTHR43794:SF11">
    <property type="entry name" value="AMIDOHYDROLASE-RELATED DOMAIN-CONTAINING PROTEIN"/>
    <property type="match status" value="1"/>
</dbReference>
<evidence type="ECO:0000256" key="1">
    <source>
        <dbReference type="ARBA" id="ARBA00022801"/>
    </source>
</evidence>
<accession>A0A562JBV7</accession>
<proteinExistence type="predicted"/>
<dbReference type="Gene3D" id="3.20.20.140">
    <property type="entry name" value="Metal-dependent hydrolases"/>
    <property type="match status" value="1"/>
</dbReference>
<organism evidence="3 4">
    <name type="scientific">Sedimentibacter saalensis</name>
    <dbReference type="NCBI Taxonomy" id="130788"/>
    <lineage>
        <taxon>Bacteria</taxon>
        <taxon>Bacillati</taxon>
        <taxon>Bacillota</taxon>
        <taxon>Tissierellia</taxon>
        <taxon>Sedimentibacter</taxon>
    </lineage>
</organism>
<keyword evidence="1" id="KW-0378">Hydrolase</keyword>
<dbReference type="SUPFAM" id="SSF51556">
    <property type="entry name" value="Metallo-dependent hydrolases"/>
    <property type="match status" value="1"/>
</dbReference>
<dbReference type="InterPro" id="IPR050287">
    <property type="entry name" value="MTA/SAH_deaminase"/>
</dbReference>
<comment type="caution">
    <text evidence="3">The sequence shown here is derived from an EMBL/GenBank/DDBJ whole genome shotgun (WGS) entry which is preliminary data.</text>
</comment>
<dbReference type="RefSeq" id="WP_145082543.1">
    <property type="nucleotide sequence ID" value="NZ_JBCFAR010000002.1"/>
</dbReference>
<dbReference type="SUPFAM" id="SSF51338">
    <property type="entry name" value="Composite domain of metallo-dependent hydrolases"/>
    <property type="match status" value="1"/>
</dbReference>
<dbReference type="Proteomes" id="UP000315343">
    <property type="component" value="Unassembled WGS sequence"/>
</dbReference>
<feature type="domain" description="Amidohydrolase-related" evidence="2">
    <location>
        <begin position="56"/>
        <end position="395"/>
    </location>
</feature>
<dbReference type="AlphaFoldDB" id="A0A562JBV7"/>
<reference evidence="3 4" key="1">
    <citation type="submission" date="2019-07" db="EMBL/GenBank/DDBJ databases">
        <title>Genomic Encyclopedia of Type Strains, Phase I: the one thousand microbial genomes (KMG-I) project.</title>
        <authorList>
            <person name="Kyrpides N."/>
        </authorList>
    </citation>
    <scope>NUCLEOTIDE SEQUENCE [LARGE SCALE GENOMIC DNA]</scope>
    <source>
        <strain evidence="3 4">DSM 13558</strain>
    </source>
</reference>
<gene>
    <name evidence="3" type="ORF">LY60_01835</name>
</gene>
<dbReference type="OrthoDB" id="9807210at2"/>
<sequence length="434" mass="48656">MNSKKILLKNGRIIDESGNVHEVSDMLISDGKIEKISSFIQKDFSDYETVDCSNLYITPGLVNLHTHSPMSIMKGIAEDISIDRWFNEKIFPYESKLEAEDVYWGAMLASLEMIDCGVTAFADHYFNQESVFKAVLDSGIRADIAPTIFGLADDYREQLTRAEEFVEKYKNTNSRIHLRLGPHAPYTCPGEILTEIINSAKKLGVGIHLHVSETLDQVQDSIKLTGKTPMQVLYESGGFDVDVIIAHGLWTTSDDLKYINENAYFSFCPKTYLKLSMGNGNIYELKDNLNYTFGTDGAASSNTLNPLEQARIFALNGKNATSDAENFTTAEIWKGLMNGHSALKFNTGRIKEGCEADLVFWNLNKVNTFPVYDPLTSIIYSSNPENIVHTMVQGEFLKFDGKLVKDTEAVLKNVQRVKDRILVRGTGKSKVNYN</sequence>
<dbReference type="InterPro" id="IPR006680">
    <property type="entry name" value="Amidohydro-rel"/>
</dbReference>
<evidence type="ECO:0000313" key="3">
    <source>
        <dbReference type="EMBL" id="TWH80573.1"/>
    </source>
</evidence>